<evidence type="ECO:0000256" key="1">
    <source>
        <dbReference type="SAM" id="Coils"/>
    </source>
</evidence>
<gene>
    <name evidence="2" type="ORF">Tco_1068532</name>
</gene>
<evidence type="ECO:0000313" key="2">
    <source>
        <dbReference type="EMBL" id="GJT86815.1"/>
    </source>
</evidence>
<evidence type="ECO:0000313" key="3">
    <source>
        <dbReference type="Proteomes" id="UP001151760"/>
    </source>
</evidence>
<reference evidence="2" key="1">
    <citation type="journal article" date="2022" name="Int. J. Mol. Sci.">
        <title>Draft Genome of Tanacetum Coccineum: Genomic Comparison of Closely Related Tanacetum-Family Plants.</title>
        <authorList>
            <person name="Yamashiro T."/>
            <person name="Shiraishi A."/>
            <person name="Nakayama K."/>
            <person name="Satake H."/>
        </authorList>
    </citation>
    <scope>NUCLEOTIDE SEQUENCE</scope>
</reference>
<organism evidence="2 3">
    <name type="scientific">Tanacetum coccineum</name>
    <dbReference type="NCBI Taxonomy" id="301880"/>
    <lineage>
        <taxon>Eukaryota</taxon>
        <taxon>Viridiplantae</taxon>
        <taxon>Streptophyta</taxon>
        <taxon>Embryophyta</taxon>
        <taxon>Tracheophyta</taxon>
        <taxon>Spermatophyta</taxon>
        <taxon>Magnoliopsida</taxon>
        <taxon>eudicotyledons</taxon>
        <taxon>Gunneridae</taxon>
        <taxon>Pentapetalae</taxon>
        <taxon>asterids</taxon>
        <taxon>campanulids</taxon>
        <taxon>Asterales</taxon>
        <taxon>Asteraceae</taxon>
        <taxon>Asteroideae</taxon>
        <taxon>Anthemideae</taxon>
        <taxon>Anthemidinae</taxon>
        <taxon>Tanacetum</taxon>
    </lineage>
</organism>
<reference evidence="2" key="2">
    <citation type="submission" date="2022-01" db="EMBL/GenBank/DDBJ databases">
        <authorList>
            <person name="Yamashiro T."/>
            <person name="Shiraishi A."/>
            <person name="Satake H."/>
            <person name="Nakayama K."/>
        </authorList>
    </citation>
    <scope>NUCLEOTIDE SEQUENCE</scope>
</reference>
<dbReference type="Proteomes" id="UP001151760">
    <property type="component" value="Unassembled WGS sequence"/>
</dbReference>
<sequence>MSTLKFAKAHNMVAFLEKPTESEGFEQIIDFLNASTIKFALTINLTVYVSSVDQFWTTAQVKKANGVAKIHALIDVKCIVVSEVAIRNLLQFNDEGGIDCLLQSTVETKSSQQLKIENLERKVKKLEKSKKKRTHKLKRLYKVGLSARVMSSDDEEPSLDFQEDKFKQERSIADIDDDADITLVDEGEGRNKEMCNAELDLAGEEVIVEEVNVEKVAEKEAKEVTIMEPSDTQRTEIPKQKNLDKGKGKMDEIEKPMKLSRKEKISFDEEEATRLQALFDEEAMMAEEAAKKEAQLVEKWDNVKAMMDVNYELASKLQAEEQEQMTIKEKSKLFVELMKKRKKHFAAKRVEEIRSKPPTKAQKRKLISTYLKNMDGWKLHQLKNKSYDEVKKLFDQAMVRINNFLDMDSEVLEGEDEQQSTEKEKELSKEKLQKLLVIVPVEEVYVEALKVKYLIINWEVYSEESREYWKIIRDWVKKRFSTTEPTNDKEKELWVELKRLFEPDDDDILWKLQRYMHDPLVWKLYDTCGVHHVSSSRGHDIFMLVEKDYPLTRALMTVMLANKLQVDGSSEMANKLLRNIFYQVNSSQGS</sequence>
<protein>
    <submittedName>
        <fullName evidence="2">Uncharacterized protein</fullName>
    </submittedName>
</protein>
<dbReference type="EMBL" id="BQNB010019583">
    <property type="protein sequence ID" value="GJT86815.1"/>
    <property type="molecule type" value="Genomic_DNA"/>
</dbReference>
<keyword evidence="1" id="KW-0175">Coiled coil</keyword>
<name>A0ABQ5HGH8_9ASTR</name>
<accession>A0ABQ5HGH8</accession>
<keyword evidence="3" id="KW-1185">Reference proteome</keyword>
<proteinExistence type="predicted"/>
<feature type="coiled-coil region" evidence="1">
    <location>
        <begin position="102"/>
        <end position="136"/>
    </location>
</feature>
<comment type="caution">
    <text evidence="2">The sequence shown here is derived from an EMBL/GenBank/DDBJ whole genome shotgun (WGS) entry which is preliminary data.</text>
</comment>